<accession>A0A919K5I0</accession>
<evidence type="ECO:0000313" key="2">
    <source>
        <dbReference type="EMBL" id="GIE98943.1"/>
    </source>
</evidence>
<dbReference type="AlphaFoldDB" id="A0A919K5I0"/>
<evidence type="ECO:0000256" key="1">
    <source>
        <dbReference type="SAM" id="MobiDB-lite"/>
    </source>
</evidence>
<sequence>MSGWEGSDRRARLPANWPAIRRRILRRDAHRCTARTVYDERCSEPATDVDHIEPGDDHRDANLRSVCEWHHRRKSGREGAAARAAVWRRNQSKYRRSEAHPGLV</sequence>
<keyword evidence="3" id="KW-1185">Reference proteome</keyword>
<protein>
    <recommendedName>
        <fullName evidence="4">HNH endonuclease</fullName>
    </recommendedName>
</protein>
<dbReference type="Proteomes" id="UP000636960">
    <property type="component" value="Unassembled WGS sequence"/>
</dbReference>
<reference evidence="2" key="1">
    <citation type="submission" date="2021-01" db="EMBL/GenBank/DDBJ databases">
        <title>Whole genome shotgun sequence of Actinoplanes rishiriensis NBRC 108556.</title>
        <authorList>
            <person name="Komaki H."/>
            <person name="Tamura T."/>
        </authorList>
    </citation>
    <scope>NUCLEOTIDE SEQUENCE</scope>
    <source>
        <strain evidence="2">NBRC 108556</strain>
    </source>
</reference>
<gene>
    <name evidence="2" type="ORF">Ari01nite_64080</name>
</gene>
<evidence type="ECO:0000313" key="3">
    <source>
        <dbReference type="Proteomes" id="UP000636960"/>
    </source>
</evidence>
<feature type="compositionally biased region" description="Basic and acidic residues" evidence="1">
    <location>
        <begin position="95"/>
        <end position="104"/>
    </location>
</feature>
<evidence type="ECO:0008006" key="4">
    <source>
        <dbReference type="Google" id="ProtNLM"/>
    </source>
</evidence>
<comment type="caution">
    <text evidence="2">The sequence shown here is derived from an EMBL/GenBank/DDBJ whole genome shotgun (WGS) entry which is preliminary data.</text>
</comment>
<feature type="region of interest" description="Disordered" evidence="1">
    <location>
        <begin position="74"/>
        <end position="104"/>
    </location>
</feature>
<dbReference type="EMBL" id="BOMV01000069">
    <property type="protein sequence ID" value="GIE98943.1"/>
    <property type="molecule type" value="Genomic_DNA"/>
</dbReference>
<organism evidence="2 3">
    <name type="scientific">Paractinoplanes rishiriensis</name>
    <dbReference type="NCBI Taxonomy" id="1050105"/>
    <lineage>
        <taxon>Bacteria</taxon>
        <taxon>Bacillati</taxon>
        <taxon>Actinomycetota</taxon>
        <taxon>Actinomycetes</taxon>
        <taxon>Micromonosporales</taxon>
        <taxon>Micromonosporaceae</taxon>
        <taxon>Paractinoplanes</taxon>
    </lineage>
</organism>
<name>A0A919K5I0_9ACTN</name>
<proteinExistence type="predicted"/>